<evidence type="ECO:0000256" key="1">
    <source>
        <dbReference type="SAM" id="Phobius"/>
    </source>
</evidence>
<sequence length="315" mass="33532">MSETRYKIVFDGTLLPGVEKTTAQLNLAELFKTDTAAVERLFNGQPVELKRDLTQADAQRYLEALKNAGLDARIEAEPTLELSLEAVTPAAPRPATVADSPYAPPQASVGDAIPQYAMLNVFSFEGRIGRLRYLAWTLVLTVALLAVIGVGALFGAITATLLNSTLLMGLGIFAGVIVFIGFIVVSIQISVQRLHDLGWSGWLWLLNFVPIVGSIFPLVLMVSPGSNVANRYGAPPPPNTTAVKVLSWMWVVLLLVIILGMVAGGLSSLEDRYSETSYSESYDSSSDEAESAATDAAAAAAEAAEAASPVESDEE</sequence>
<proteinExistence type="predicted"/>
<gene>
    <name evidence="2" type="ORF">KSS89_29205</name>
</gene>
<evidence type="ECO:0000313" key="2">
    <source>
        <dbReference type="EMBL" id="QXH40234.1"/>
    </source>
</evidence>
<dbReference type="PANTHER" id="PTHR34980">
    <property type="entry name" value="INNER MEMBRANE PROTEIN-RELATED-RELATED"/>
    <property type="match status" value="1"/>
</dbReference>
<dbReference type="Proteomes" id="UP000693952">
    <property type="component" value="Chromosome"/>
</dbReference>
<dbReference type="Pfam" id="PF05656">
    <property type="entry name" value="DUF805"/>
    <property type="match status" value="1"/>
</dbReference>
<dbReference type="PANTHER" id="PTHR34980:SF3">
    <property type="entry name" value="BLR8105 PROTEIN"/>
    <property type="match status" value="1"/>
</dbReference>
<dbReference type="RefSeq" id="WP_124347252.1">
    <property type="nucleotide sequence ID" value="NZ_CP027706.1"/>
</dbReference>
<feature type="transmembrane region" description="Helical" evidence="1">
    <location>
        <begin position="203"/>
        <end position="225"/>
    </location>
</feature>
<keyword evidence="1" id="KW-0472">Membrane</keyword>
<name>A0ABX8MLM2_9PSED</name>
<keyword evidence="1" id="KW-0812">Transmembrane</keyword>
<feature type="transmembrane region" description="Helical" evidence="1">
    <location>
        <begin position="133"/>
        <end position="154"/>
    </location>
</feature>
<feature type="transmembrane region" description="Helical" evidence="1">
    <location>
        <begin position="166"/>
        <end position="191"/>
    </location>
</feature>
<evidence type="ECO:0000313" key="3">
    <source>
        <dbReference type="Proteomes" id="UP000693952"/>
    </source>
</evidence>
<feature type="transmembrane region" description="Helical" evidence="1">
    <location>
        <begin position="245"/>
        <end position="266"/>
    </location>
</feature>
<keyword evidence="3" id="KW-1185">Reference proteome</keyword>
<dbReference type="InterPro" id="IPR008523">
    <property type="entry name" value="DUF805"/>
</dbReference>
<accession>A0ABX8MLM2</accession>
<dbReference type="EMBL" id="CP077074">
    <property type="protein sequence ID" value="QXH40234.1"/>
    <property type="molecule type" value="Genomic_DNA"/>
</dbReference>
<reference evidence="2" key="1">
    <citation type="submission" date="2021-06" db="EMBL/GenBank/DDBJ databases">
        <title>Updating the genus Pseudomonas: Description of 43 new species and partition of the Pseudomonas putida group.</title>
        <authorList>
            <person name="Girard L."/>
            <person name="Lood C."/>
            <person name="Vandamme P."/>
            <person name="Rokni-Zadeh H."/>
            <person name="van Noort V."/>
            <person name="Hofte M."/>
            <person name="Lavigne R."/>
            <person name="De Mot R."/>
        </authorList>
    </citation>
    <scope>NUCLEOTIDE SEQUENCE</scope>
    <source>
        <strain evidence="2">CMR12a</strain>
    </source>
</reference>
<organism evidence="2 3">
    <name type="scientific">Pseudomonas sessilinigenes</name>
    <dbReference type="NCBI Taxonomy" id="658629"/>
    <lineage>
        <taxon>Bacteria</taxon>
        <taxon>Pseudomonadati</taxon>
        <taxon>Pseudomonadota</taxon>
        <taxon>Gammaproteobacteria</taxon>
        <taxon>Pseudomonadales</taxon>
        <taxon>Pseudomonadaceae</taxon>
        <taxon>Pseudomonas</taxon>
    </lineage>
</organism>
<keyword evidence="1" id="KW-1133">Transmembrane helix</keyword>
<protein>
    <submittedName>
        <fullName evidence="2">DUF805 domain-containing protein</fullName>
    </submittedName>
</protein>